<dbReference type="OrthoDB" id="10375176at2759"/>
<dbReference type="Proteomes" id="UP000696573">
    <property type="component" value="Unassembled WGS sequence"/>
</dbReference>
<dbReference type="InterPro" id="IPR007577">
    <property type="entry name" value="GlycoTrfase_DXD_sugar-bd_CS"/>
</dbReference>
<gene>
    <name evidence="2" type="ORF">CRHIZ90672A_00001634</name>
</gene>
<name>A0A9N9YKV0_9HYPO</name>
<evidence type="ECO:0000256" key="1">
    <source>
        <dbReference type="SAM" id="MobiDB-lite"/>
    </source>
</evidence>
<keyword evidence="3" id="KW-1185">Reference proteome</keyword>
<evidence type="ECO:0000313" key="3">
    <source>
        <dbReference type="Proteomes" id="UP000696573"/>
    </source>
</evidence>
<dbReference type="GO" id="GO:0006487">
    <property type="term" value="P:protein N-linked glycosylation"/>
    <property type="evidence" value="ECO:0007669"/>
    <property type="project" value="TreeGrafter"/>
</dbReference>
<accession>A0A9N9YKV0</accession>
<dbReference type="Pfam" id="PF04488">
    <property type="entry name" value="Gly_transf_sug"/>
    <property type="match status" value="1"/>
</dbReference>
<dbReference type="InterPro" id="IPR039367">
    <property type="entry name" value="Och1-like"/>
</dbReference>
<proteinExistence type="predicted"/>
<evidence type="ECO:0000313" key="2">
    <source>
        <dbReference type="EMBL" id="CAH0027668.1"/>
    </source>
</evidence>
<comment type="caution">
    <text evidence="2">The sequence shown here is derived from an EMBL/GenBank/DDBJ whole genome shotgun (WGS) entry which is preliminary data.</text>
</comment>
<reference evidence="2" key="1">
    <citation type="submission" date="2021-10" db="EMBL/GenBank/DDBJ databases">
        <authorList>
            <person name="Piombo E."/>
        </authorList>
    </citation>
    <scope>NUCLEOTIDE SEQUENCE</scope>
</reference>
<organism evidence="2 3">
    <name type="scientific">Clonostachys rhizophaga</name>
    <dbReference type="NCBI Taxonomy" id="160324"/>
    <lineage>
        <taxon>Eukaryota</taxon>
        <taxon>Fungi</taxon>
        <taxon>Dikarya</taxon>
        <taxon>Ascomycota</taxon>
        <taxon>Pezizomycotina</taxon>
        <taxon>Sordariomycetes</taxon>
        <taxon>Hypocreomycetidae</taxon>
        <taxon>Hypocreales</taxon>
        <taxon>Bionectriaceae</taxon>
        <taxon>Clonostachys</taxon>
    </lineage>
</organism>
<dbReference type="EMBL" id="CABFNQ020000730">
    <property type="protein sequence ID" value="CAH0027668.1"/>
    <property type="molecule type" value="Genomic_DNA"/>
</dbReference>
<protein>
    <submittedName>
        <fullName evidence="2">Uncharacterized protein</fullName>
    </submittedName>
</protein>
<dbReference type="GO" id="GO:0000136">
    <property type="term" value="C:mannan polymerase complex"/>
    <property type="evidence" value="ECO:0007669"/>
    <property type="project" value="TreeGrafter"/>
</dbReference>
<dbReference type="PANTHER" id="PTHR31834">
    <property type="entry name" value="INITIATION-SPECIFIC ALPHA-1,6-MANNOSYLTRANSFERASE"/>
    <property type="match status" value="1"/>
</dbReference>
<feature type="compositionally biased region" description="Polar residues" evidence="1">
    <location>
        <begin position="1"/>
        <end position="19"/>
    </location>
</feature>
<feature type="region of interest" description="Disordered" evidence="1">
    <location>
        <begin position="1"/>
        <end position="24"/>
    </location>
</feature>
<sequence>MGQQEQHTSMKHSTATQANDEMVSSVWGQTPNHLSRRRKQLALTTITTLALCLVWRVSDNANGNHLASTLATLNCVFWNGILISKKIWLFMLPMSNSLGEPTHHGEDTTSWPEETSDYQSILVGERGANRILQRHYHTQLGITNAYNNMENGVMRSDLLGDLALSVEGGMHADTDTFALKAIDDRLPLEHRD</sequence>
<dbReference type="GO" id="GO:0000009">
    <property type="term" value="F:alpha-1,6-mannosyltransferase activity"/>
    <property type="evidence" value="ECO:0007669"/>
    <property type="project" value="InterPro"/>
</dbReference>
<dbReference type="AlphaFoldDB" id="A0A9N9YKV0"/>
<dbReference type="PANTHER" id="PTHR31834:SF1">
    <property type="entry name" value="INITIATION-SPECIFIC ALPHA-1,6-MANNOSYLTRANSFERASE"/>
    <property type="match status" value="1"/>
</dbReference>